<dbReference type="Proteomes" id="UP001154255">
    <property type="component" value="Unassembled WGS sequence"/>
</dbReference>
<organism evidence="1 3">
    <name type="scientific">Commensalibacter communis</name>
    <dbReference type="NCBI Taxonomy" id="2972786"/>
    <lineage>
        <taxon>Bacteria</taxon>
        <taxon>Pseudomonadati</taxon>
        <taxon>Pseudomonadota</taxon>
        <taxon>Alphaproteobacteria</taxon>
        <taxon>Acetobacterales</taxon>
        <taxon>Acetobacteraceae</taxon>
    </lineage>
</organism>
<evidence type="ECO:0000313" key="1">
    <source>
        <dbReference type="EMBL" id="CAI3959103.1"/>
    </source>
</evidence>
<name>A0A9W4X7M7_9PROT</name>
<dbReference type="EMBL" id="CAMXCS010000013">
    <property type="protein sequence ID" value="CAI3960961.1"/>
    <property type="molecule type" value="Genomic_DNA"/>
</dbReference>
<evidence type="ECO:0000313" key="2">
    <source>
        <dbReference type="EMBL" id="CAI3960961.1"/>
    </source>
</evidence>
<dbReference type="EMBL" id="CAMXCM010000013">
    <property type="protein sequence ID" value="CAI3959103.1"/>
    <property type="molecule type" value="Genomic_DNA"/>
</dbReference>
<gene>
    <name evidence="2" type="ORF">R53529_LOCUS2315</name>
    <name evidence="1" type="ORF">R53530_LOCUS2312</name>
</gene>
<reference evidence="1" key="1">
    <citation type="submission" date="2022-10" db="EMBL/GenBank/DDBJ databases">
        <authorList>
            <person name="Botero Cardona J."/>
        </authorList>
    </citation>
    <scope>NUCLEOTIDE SEQUENCE</scope>
    <source>
        <strain evidence="1">LMG 31819</strain>
        <strain evidence="2">R-53529</strain>
    </source>
</reference>
<sequence length="172" mass="18479">MPANKTITAINTKLTLIASNPWANTTASDALGLPSAVSGFVSPLVGVPLSLEGMTSDNPFTMGNQNMVETATSMEGNLYGGYLATANNVELTIAFIAASDSLATLQSLARVMKVQRETMKFNGTMIIPSQGKTFALNNGYWLEWQSIPTHAKTLQPIPCKFRFESVDETLEA</sequence>
<proteinExistence type="predicted"/>
<evidence type="ECO:0000313" key="4">
    <source>
        <dbReference type="Proteomes" id="UP001154259"/>
    </source>
</evidence>
<dbReference type="Proteomes" id="UP001154259">
    <property type="component" value="Unassembled WGS sequence"/>
</dbReference>
<dbReference type="RefSeq" id="WP_271790729.1">
    <property type="nucleotide sequence ID" value="NZ_CAMXCM010000013.1"/>
</dbReference>
<keyword evidence="4" id="KW-1185">Reference proteome</keyword>
<dbReference type="InterPro" id="IPR054440">
    <property type="entry name" value="Gp32-like"/>
</dbReference>
<comment type="caution">
    <text evidence="1">The sequence shown here is derived from an EMBL/GenBank/DDBJ whole genome shotgun (WGS) entry which is preliminary data.</text>
</comment>
<dbReference type="Pfam" id="PF22764">
    <property type="entry name" value="E217_Gp32"/>
    <property type="match status" value="1"/>
</dbReference>
<accession>A0A9W4X7M7</accession>
<evidence type="ECO:0000313" key="3">
    <source>
        <dbReference type="Proteomes" id="UP001154255"/>
    </source>
</evidence>
<dbReference type="AlphaFoldDB" id="A0A9W4X7M7"/>
<protein>
    <submittedName>
        <fullName evidence="1">Uncharacterized protein</fullName>
    </submittedName>
</protein>